<evidence type="ECO:0000313" key="4">
    <source>
        <dbReference type="WormBase" id="K02B12.2"/>
    </source>
</evidence>
<dbReference type="FunCoup" id="Q21114">
    <property type="interactions" value="811"/>
</dbReference>
<dbReference type="eggNOG" id="ENOG502TJ1A">
    <property type="taxonomic scope" value="Eukaryota"/>
</dbReference>
<name>Q21114_CAEEL</name>
<feature type="region of interest" description="Disordered" evidence="1">
    <location>
        <begin position="133"/>
        <end position="196"/>
    </location>
</feature>
<evidence type="ECO:0000313" key="3">
    <source>
        <dbReference type="Proteomes" id="UP000001940"/>
    </source>
</evidence>
<dbReference type="HOGENOM" id="CLU_1429190_0_0_1"/>
<dbReference type="GeneID" id="186868"/>
<dbReference type="EMBL" id="BX284601">
    <property type="protein sequence ID" value="CAB00032.1"/>
    <property type="molecule type" value="Genomic_DNA"/>
</dbReference>
<dbReference type="PIR" id="T23219">
    <property type="entry name" value="T23219"/>
</dbReference>
<keyword evidence="3" id="KW-1185">Reference proteome</keyword>
<evidence type="ECO:0000256" key="1">
    <source>
        <dbReference type="SAM" id="MobiDB-lite"/>
    </source>
</evidence>
<feature type="region of interest" description="Disordered" evidence="1">
    <location>
        <begin position="84"/>
        <end position="106"/>
    </location>
</feature>
<dbReference type="AGR" id="WB:WBGene00010495"/>
<dbReference type="CTD" id="186868"/>
<dbReference type="Bgee" id="WBGene00010495">
    <property type="expression patterns" value="Expressed in embryo and 3 other cell types or tissues"/>
</dbReference>
<accession>Q21114</accession>
<dbReference type="RefSeq" id="NP_492306.1">
    <property type="nucleotide sequence ID" value="NM_059905.3"/>
</dbReference>
<organism evidence="2 3">
    <name type="scientific">Caenorhabditis elegans</name>
    <dbReference type="NCBI Taxonomy" id="6239"/>
    <lineage>
        <taxon>Eukaryota</taxon>
        <taxon>Metazoa</taxon>
        <taxon>Ecdysozoa</taxon>
        <taxon>Nematoda</taxon>
        <taxon>Chromadorea</taxon>
        <taxon>Rhabditida</taxon>
        <taxon>Rhabditina</taxon>
        <taxon>Rhabditomorpha</taxon>
        <taxon>Rhabditoidea</taxon>
        <taxon>Rhabditidae</taxon>
        <taxon>Peloderinae</taxon>
        <taxon>Caenorhabditis</taxon>
    </lineage>
</organism>
<dbReference type="OrthoDB" id="5772036at2759"/>
<feature type="compositionally biased region" description="Acidic residues" evidence="1">
    <location>
        <begin position="148"/>
        <end position="181"/>
    </location>
</feature>
<dbReference type="STRING" id="6239.K02B12.2.1"/>
<evidence type="ECO:0000313" key="2">
    <source>
        <dbReference type="EMBL" id="CAB00032.1"/>
    </source>
</evidence>
<proteinExistence type="predicted"/>
<dbReference type="KEGG" id="cel:CELE_K02B12.2"/>
<sequence length="196" mass="22758">MIMADESVDQMRIEEFLVIVNHYTTHVKSTTDLSKCGNCTWVLPKLDALQKKMIDYLQYRKDDEDTIEWNTLIIELLDMPDEHNAEDIHSKPSPAKKRKSEEVKPKIEAKIEKKVAREETKLMESSDKIDKAIESLVAETENQYDPLDNVEMDSWDDEEDDSGEDQPEDEEDELMEQEPENPQENVQGLRISAKSE</sequence>
<dbReference type="InParanoid" id="Q21114"/>
<dbReference type="Proteomes" id="UP000001940">
    <property type="component" value="Chromosome I"/>
</dbReference>
<dbReference type="OMA" id="SNRIDAM"/>
<gene>
    <name evidence="2" type="ORF">CELE_K02B12.2</name>
    <name evidence="2 4" type="ORF">K02B12.2</name>
</gene>
<dbReference type="PaxDb" id="6239-K02B12.2"/>
<dbReference type="AlphaFoldDB" id="Q21114"/>
<protein>
    <submittedName>
        <fullName evidence="2">Myb_DNA-bind_3 domain-containing protein</fullName>
    </submittedName>
</protein>
<dbReference type="WormBase" id="K02B12.2">
    <property type="protein sequence ID" value="CE06063"/>
    <property type="gene ID" value="WBGene00010495"/>
</dbReference>
<reference evidence="2 3" key="1">
    <citation type="journal article" date="1998" name="Science">
        <title>Genome sequence of the nematode C. elegans: a platform for investigating biology.</title>
        <authorList>
            <consortium name="The C. elegans sequencing consortium"/>
            <person name="Sulson J.E."/>
            <person name="Waterston R."/>
        </authorList>
    </citation>
    <scope>NUCLEOTIDE SEQUENCE [LARGE SCALE GENOMIC DNA]</scope>
    <source>
        <strain evidence="2 3">Bristol N2</strain>
    </source>
</reference>
<dbReference type="UCSC" id="K02B12.2">
    <property type="organism name" value="c. elegans"/>
</dbReference>